<protein>
    <submittedName>
        <fullName evidence="9">Leucine dehydrogenase</fullName>
        <ecNumber evidence="9">1.4.1.9</ecNumber>
    </submittedName>
</protein>
<keyword evidence="4 6" id="KW-0520">NAD</keyword>
<organism evidence="9 10">
    <name type="scientific">Marinobacterium lacunae</name>
    <dbReference type="NCBI Taxonomy" id="1232683"/>
    <lineage>
        <taxon>Bacteria</taxon>
        <taxon>Pseudomonadati</taxon>
        <taxon>Pseudomonadota</taxon>
        <taxon>Gammaproteobacteria</taxon>
        <taxon>Oceanospirillales</taxon>
        <taxon>Oceanospirillaceae</taxon>
        <taxon>Marinobacterium</taxon>
    </lineage>
</organism>
<dbReference type="InterPro" id="IPR016211">
    <property type="entry name" value="Glu/Phe/Leu/Val/Trp_DH_bac/arc"/>
</dbReference>
<keyword evidence="3 7" id="KW-0560">Oxidoreductase</keyword>
<dbReference type="SUPFAM" id="SSF53223">
    <property type="entry name" value="Aminoacid dehydrogenase-like, N-terminal domain"/>
    <property type="match status" value="1"/>
</dbReference>
<evidence type="ECO:0000256" key="7">
    <source>
        <dbReference type="RuleBase" id="RU004417"/>
    </source>
</evidence>
<evidence type="ECO:0000256" key="4">
    <source>
        <dbReference type="ARBA" id="ARBA00023027"/>
    </source>
</evidence>
<dbReference type="Pfam" id="PF00208">
    <property type="entry name" value="ELFV_dehydrog"/>
    <property type="match status" value="1"/>
</dbReference>
<reference evidence="9 10" key="1">
    <citation type="submission" date="2014-04" db="EMBL/GenBank/DDBJ databases">
        <title>Marinobacterium kochiensis sp. nov., isolated from sediment sample collected from Kochi backwaters in Kerala, India.</title>
        <authorList>
            <person name="Singh A."/>
            <person name="Pinnaka A.K."/>
        </authorList>
    </citation>
    <scope>NUCLEOTIDE SEQUENCE [LARGE SCALE GENOMIC DNA]</scope>
    <source>
        <strain evidence="9 10">AK27</strain>
    </source>
</reference>
<dbReference type="PRINTS" id="PR00082">
    <property type="entry name" value="GLFDHDRGNASE"/>
</dbReference>
<dbReference type="GO" id="GO:0050049">
    <property type="term" value="F:L-leucine dehydrogenase activity"/>
    <property type="evidence" value="ECO:0007669"/>
    <property type="project" value="UniProtKB-EC"/>
</dbReference>
<dbReference type="eggNOG" id="COG0334">
    <property type="taxonomic scope" value="Bacteria"/>
</dbReference>
<dbReference type="EC" id="1.4.1.9" evidence="9"/>
<dbReference type="PIRSF" id="PIRSF000188">
    <property type="entry name" value="Phe_leu_dh"/>
    <property type="match status" value="1"/>
</dbReference>
<dbReference type="InterPro" id="IPR006096">
    <property type="entry name" value="Glu/Leu/Phe/Val/Trp_DH_C"/>
</dbReference>
<dbReference type="CDD" id="cd01075">
    <property type="entry name" value="NAD_bind_Leu_Phe_Val_DH"/>
    <property type="match status" value="1"/>
</dbReference>
<dbReference type="AlphaFoldDB" id="A0A081G445"/>
<dbReference type="Gene3D" id="3.40.50.10860">
    <property type="entry name" value="Leucine Dehydrogenase, chain A, domain 1"/>
    <property type="match status" value="1"/>
</dbReference>
<keyword evidence="6" id="KW-0547">Nucleotide-binding</keyword>
<dbReference type="OrthoDB" id="9803297at2"/>
<dbReference type="InterPro" id="IPR046346">
    <property type="entry name" value="Aminoacid_DH-like_N_sf"/>
</dbReference>
<comment type="similarity">
    <text evidence="2 7">Belongs to the Glu/Leu/Phe/Val dehydrogenases family.</text>
</comment>
<dbReference type="Proteomes" id="UP000028252">
    <property type="component" value="Unassembled WGS sequence"/>
</dbReference>
<evidence type="ECO:0000313" key="9">
    <source>
        <dbReference type="EMBL" id="KEA65550.1"/>
    </source>
</evidence>
<dbReference type="SUPFAM" id="SSF51735">
    <property type="entry name" value="NAD(P)-binding Rossmann-fold domains"/>
    <property type="match status" value="1"/>
</dbReference>
<accession>A0A081G445</accession>
<dbReference type="PANTHER" id="PTHR42722:SF1">
    <property type="entry name" value="VALINE DEHYDROGENASE"/>
    <property type="match status" value="1"/>
</dbReference>
<evidence type="ECO:0000256" key="1">
    <source>
        <dbReference type="ARBA" id="ARBA00003868"/>
    </source>
</evidence>
<dbReference type="PATRIC" id="fig|1232683.4.peg.501"/>
<dbReference type="InterPro" id="IPR036291">
    <property type="entry name" value="NAD(P)-bd_dom_sf"/>
</dbReference>
<dbReference type="RefSeq" id="WP_036183073.1">
    <property type="nucleotide sequence ID" value="NZ_JMQN01000011.1"/>
</dbReference>
<dbReference type="Gene3D" id="3.40.50.720">
    <property type="entry name" value="NAD(P)-binding Rossmann-like Domain"/>
    <property type="match status" value="1"/>
</dbReference>
<dbReference type="EMBL" id="JMQN01000011">
    <property type="protein sequence ID" value="KEA65550.1"/>
    <property type="molecule type" value="Genomic_DNA"/>
</dbReference>
<sequence length="348" mass="37409">MFRQMEDAGLTDIHIGLDAATGMRAIVAIHSTARGPAIGGCRFIHYANEDEALTDVIRLARGMSYKAALADLPHGGGKAVLMRPDRPFDRTALMQAFGRFVDTLGGRYITAVDSGSEVSDMDVIARETRWVSCTSAGGDPSPYTAIGVFSGIQAFVRVGLGRPSLDGMRVALQGLGHVGMALAQKFHDAGAHLVVSDLDQSRLDAAAQQFNARIVAPQEIYSVPCDLFCPCGLGAILNEKTIPQLRCKIVAGCANNQLASDDDGERLRERGIFYAPDYIINSGGLIQVAMKHAGASEHAILDKIQGVGSTLERLLEDAIRLDLPIEKLADRLAEQRLHARQTSRHHAA</sequence>
<dbReference type="STRING" id="1232683.ADIMK_0507"/>
<keyword evidence="10" id="KW-1185">Reference proteome</keyword>
<comment type="function">
    <text evidence="1">Catalyzes the reversible oxidative deamination of glutamate to alpha-ketoglutarate and ammonia.</text>
</comment>
<gene>
    <name evidence="9" type="ORF">ADIMK_0507</name>
</gene>
<feature type="domain" description="Glutamate/phenylalanine/leucine/valine/L-tryptophan dehydrogenase C-terminal" evidence="8">
    <location>
        <begin position="138"/>
        <end position="345"/>
    </location>
</feature>
<evidence type="ECO:0000313" key="10">
    <source>
        <dbReference type="Proteomes" id="UP000028252"/>
    </source>
</evidence>
<feature type="binding site" evidence="6">
    <location>
        <begin position="174"/>
        <end position="179"/>
    </location>
    <ligand>
        <name>NAD(+)</name>
        <dbReference type="ChEBI" id="CHEBI:57540"/>
    </ligand>
</feature>
<proteinExistence type="inferred from homology"/>
<dbReference type="PANTHER" id="PTHR42722">
    <property type="entry name" value="LEUCINE DEHYDROGENASE"/>
    <property type="match status" value="1"/>
</dbReference>
<evidence type="ECO:0000256" key="2">
    <source>
        <dbReference type="ARBA" id="ARBA00006382"/>
    </source>
</evidence>
<dbReference type="InterPro" id="IPR006095">
    <property type="entry name" value="Glu/Leu/Phe/Val/Trp_DH"/>
</dbReference>
<evidence type="ECO:0000256" key="6">
    <source>
        <dbReference type="PIRSR" id="PIRSR000188-2"/>
    </source>
</evidence>
<evidence type="ECO:0000259" key="8">
    <source>
        <dbReference type="SMART" id="SM00839"/>
    </source>
</evidence>
<dbReference type="Pfam" id="PF02812">
    <property type="entry name" value="ELFV_dehydrog_N"/>
    <property type="match status" value="1"/>
</dbReference>
<dbReference type="SMART" id="SM00839">
    <property type="entry name" value="ELFV_dehydrog"/>
    <property type="match status" value="1"/>
</dbReference>
<name>A0A081G445_9GAMM</name>
<evidence type="ECO:0000256" key="5">
    <source>
        <dbReference type="PIRSR" id="PIRSR000188-1"/>
    </source>
</evidence>
<evidence type="ECO:0000256" key="3">
    <source>
        <dbReference type="ARBA" id="ARBA00023002"/>
    </source>
</evidence>
<dbReference type="GO" id="GO:0000166">
    <property type="term" value="F:nucleotide binding"/>
    <property type="evidence" value="ECO:0007669"/>
    <property type="project" value="UniProtKB-KW"/>
</dbReference>
<feature type="active site" description="Proton donor/acceptor" evidence="5">
    <location>
        <position position="78"/>
    </location>
</feature>
<dbReference type="InterPro" id="IPR006097">
    <property type="entry name" value="Glu/Leu/Phe/Val/Trp_DH_dimer"/>
</dbReference>
<comment type="caution">
    <text evidence="9">The sequence shown here is derived from an EMBL/GenBank/DDBJ whole genome shotgun (WGS) entry which is preliminary data.</text>
</comment>
<dbReference type="GO" id="GO:0006520">
    <property type="term" value="P:amino acid metabolic process"/>
    <property type="evidence" value="ECO:0007669"/>
    <property type="project" value="InterPro"/>
</dbReference>